<dbReference type="VEuPathDB" id="MicrosporidiaDB:M896_030780"/>
<dbReference type="RefSeq" id="XP_014564133.1">
    <property type="nucleotide sequence ID" value="XM_014708647.1"/>
</dbReference>
<proteinExistence type="predicted"/>
<dbReference type="EMBL" id="JOKQ01000003">
    <property type="protein sequence ID" value="KHN70091.1"/>
    <property type="molecule type" value="Genomic_DNA"/>
</dbReference>
<evidence type="ECO:0000313" key="2">
    <source>
        <dbReference type="Proteomes" id="UP000031056"/>
    </source>
</evidence>
<gene>
    <name evidence="1" type="ORF">M896_030780</name>
</gene>
<name>A0A0B2UG83_9MICR</name>
<dbReference type="AlphaFoldDB" id="A0A0B2UG83"/>
<dbReference type="Proteomes" id="UP000031056">
    <property type="component" value="Unassembled WGS sequence"/>
</dbReference>
<dbReference type="HOGENOM" id="CLU_569898_0_0_1"/>
<accession>A0A0B2UG83</accession>
<evidence type="ECO:0000313" key="1">
    <source>
        <dbReference type="EMBL" id="KHN70091.1"/>
    </source>
</evidence>
<dbReference type="OrthoDB" id="2194089at2759"/>
<sequence length="458" mass="53787">MEGNVEQEVQNSIVEKQKKQQQIDKLTHDMKLIACEIQSERYTEKTSYILHEFEKDVRYFHNKKRCVQIPMQSNGVKAVSEYEKMRMFVDYVTEAREVMLKDVLRQSKKVVFTHDWEIGYREQKMMEVAKRLERRRKKGNVVRKFIEEEIQNYSVDRCVVAANMDSSNHNYKINEFMEKVKHELLRHSMKRMNDISDYMYDVCSKSNENDGVLYENVMRPIVVDDEPALVFTMKKNNVVQEFKHVQSKSRMIEIFKKYLDEFSKCNGARSVRTNFQVQQPVGGAHPTHQQLFKKIHADYTKCKCAKDIVTQKYRNCVIDSNKARTSAKSQWNSKERFEQESSEESYMSGPGGNWFEYNFLIEPQMEVPDIGIGHDLFQAEIDHVRTPFVDSQIGCEEDDKKEHATEKLNMESSFDKFLADKATRNKVKSITIDECMAIGTKNKEKKDSEQTATMDGME</sequence>
<comment type="caution">
    <text evidence="1">The sequence shown here is derived from an EMBL/GenBank/DDBJ whole genome shotgun (WGS) entry which is preliminary data.</text>
</comment>
<dbReference type="InParanoid" id="A0A0B2UG83"/>
<organism evidence="1 2">
    <name type="scientific">Ordospora colligata OC4</name>
    <dbReference type="NCBI Taxonomy" id="1354746"/>
    <lineage>
        <taxon>Eukaryota</taxon>
        <taxon>Fungi</taxon>
        <taxon>Fungi incertae sedis</taxon>
        <taxon>Microsporidia</taxon>
        <taxon>Ordosporidae</taxon>
        <taxon>Ordospora</taxon>
    </lineage>
</organism>
<reference evidence="1 2" key="1">
    <citation type="journal article" date="2014" name="MBio">
        <title>The Ordospora colligata genome; evolution of extreme reduction in microsporidia and host-to-parasite horizontal gene transfer.</title>
        <authorList>
            <person name="Pombert J.-F."/>
            <person name="Haag K.L."/>
            <person name="Beidas S."/>
            <person name="Ebert D."/>
            <person name="Keeling P.J."/>
        </authorList>
    </citation>
    <scope>NUCLEOTIDE SEQUENCE [LARGE SCALE GENOMIC DNA]</scope>
    <source>
        <strain evidence="1 2">OC4</strain>
    </source>
</reference>
<keyword evidence="2" id="KW-1185">Reference proteome</keyword>
<dbReference type="GeneID" id="26261362"/>
<protein>
    <submittedName>
        <fullName evidence="1">Uncharacterized protein</fullName>
    </submittedName>
</protein>